<organism evidence="2 3">
    <name type="scientific">Erythrobacter longus</name>
    <dbReference type="NCBI Taxonomy" id="1044"/>
    <lineage>
        <taxon>Bacteria</taxon>
        <taxon>Pseudomonadati</taxon>
        <taxon>Pseudomonadota</taxon>
        <taxon>Alphaproteobacteria</taxon>
        <taxon>Sphingomonadales</taxon>
        <taxon>Erythrobacteraceae</taxon>
        <taxon>Erythrobacter/Porphyrobacter group</taxon>
        <taxon>Erythrobacter</taxon>
    </lineage>
</organism>
<dbReference type="AlphaFoldDB" id="A0A074MEK7"/>
<protein>
    <submittedName>
        <fullName evidence="2">Beta-lactamase</fullName>
    </submittedName>
</protein>
<name>A0A074MEK7_ERYLO</name>
<evidence type="ECO:0000259" key="1">
    <source>
        <dbReference type="Pfam" id="PF00144"/>
    </source>
</evidence>
<gene>
    <name evidence="2" type="ORF">EH31_04320</name>
</gene>
<keyword evidence="3" id="KW-1185">Reference proteome</keyword>
<dbReference type="InterPro" id="IPR001466">
    <property type="entry name" value="Beta-lactam-related"/>
</dbReference>
<dbReference type="PANTHER" id="PTHR43283:SF3">
    <property type="entry name" value="BETA-LACTAMASE FAMILY PROTEIN (AFU_ORTHOLOGUE AFUA_5G07500)"/>
    <property type="match status" value="1"/>
</dbReference>
<dbReference type="Proteomes" id="UP000027647">
    <property type="component" value="Unassembled WGS sequence"/>
</dbReference>
<evidence type="ECO:0000313" key="3">
    <source>
        <dbReference type="Proteomes" id="UP000027647"/>
    </source>
</evidence>
<dbReference type="OrthoDB" id="9808046at2"/>
<dbReference type="Pfam" id="PF00144">
    <property type="entry name" value="Beta-lactamase"/>
    <property type="match status" value="1"/>
</dbReference>
<dbReference type="STRING" id="1044.EH31_04320"/>
<sequence>MAYRNFANSDLSRRSLLRGSAYAAAGATLATLPFGRELLAHSVDESWPNVAAMARKYLESRKVAQMYLTFGWGQEDHAHHVGGGTLALNSDVAVDENTLYRIYSMTKPVTGMAAMILIDEGVMSLDQPIHEFLPAYKDMMVQVEYDGAITEENLEPAKSHITVRHLLTHTAGIGYGIIQKGPIVEAYNEAGVVAGRVTRLPIPGIFRGDPAPSLEAFADELAKFPLVLQPGTKFSYSMGLDLLGRVIEVASGQPFDEFLQERIFGPCGMDSTAFFVASENVERFTDNYGLLNGTAFPIDPAASSVYLEKGAFPTGGAGLVSSPKDYDRFLRMLLGYGKLGNTRLMSEPAVRLGVSNLFPKGTDLSGTWMEGQGHGAGGRSVNGTFGWGGAAGTLAAVDYNLGLRACLFTQYMPSDALPVRDEYMAAIEADTAAMRAKKAA</sequence>
<dbReference type="InterPro" id="IPR012338">
    <property type="entry name" value="Beta-lactam/transpept-like"/>
</dbReference>
<dbReference type="RefSeq" id="WP_034958266.1">
    <property type="nucleotide sequence ID" value="NZ_JMIW01000001.1"/>
</dbReference>
<comment type="caution">
    <text evidence="2">The sequence shown here is derived from an EMBL/GenBank/DDBJ whole genome shotgun (WGS) entry which is preliminary data.</text>
</comment>
<dbReference type="EMBL" id="JMIW01000001">
    <property type="protein sequence ID" value="KEO91904.1"/>
    <property type="molecule type" value="Genomic_DNA"/>
</dbReference>
<accession>A0A074MEK7</accession>
<dbReference type="InterPro" id="IPR006311">
    <property type="entry name" value="TAT_signal"/>
</dbReference>
<proteinExistence type="predicted"/>
<reference evidence="2 3" key="1">
    <citation type="submission" date="2014-04" db="EMBL/GenBank/DDBJ databases">
        <title>A comprehensive comparison of genomes of Erythrobacter spp. strains.</title>
        <authorList>
            <person name="Zheng Q."/>
        </authorList>
    </citation>
    <scope>NUCLEOTIDE SEQUENCE [LARGE SCALE GENOMIC DNA]</scope>
    <source>
        <strain evidence="2 3">DSM 6997</strain>
    </source>
</reference>
<feature type="domain" description="Beta-lactamase-related" evidence="1">
    <location>
        <begin position="78"/>
        <end position="425"/>
    </location>
</feature>
<dbReference type="eggNOG" id="COG1680">
    <property type="taxonomic scope" value="Bacteria"/>
</dbReference>
<dbReference type="Gene3D" id="3.40.710.10">
    <property type="entry name" value="DD-peptidase/beta-lactamase superfamily"/>
    <property type="match status" value="1"/>
</dbReference>
<dbReference type="PROSITE" id="PS51318">
    <property type="entry name" value="TAT"/>
    <property type="match status" value="1"/>
</dbReference>
<dbReference type="InterPro" id="IPR050789">
    <property type="entry name" value="Diverse_Enzym_Activities"/>
</dbReference>
<dbReference type="SUPFAM" id="SSF56601">
    <property type="entry name" value="beta-lactamase/transpeptidase-like"/>
    <property type="match status" value="1"/>
</dbReference>
<dbReference type="PANTHER" id="PTHR43283">
    <property type="entry name" value="BETA-LACTAMASE-RELATED"/>
    <property type="match status" value="1"/>
</dbReference>
<evidence type="ECO:0000313" key="2">
    <source>
        <dbReference type="EMBL" id="KEO91904.1"/>
    </source>
</evidence>